<dbReference type="EMBL" id="JH687839">
    <property type="protein sequence ID" value="EJD37546.1"/>
    <property type="molecule type" value="Genomic_DNA"/>
</dbReference>
<dbReference type="PANTHER" id="PTHR34997:SF1">
    <property type="entry name" value="PEPTIDOGLYCAN-BINDING LYSIN DOMAIN"/>
    <property type="match status" value="1"/>
</dbReference>
<dbReference type="InterPro" id="IPR036779">
    <property type="entry name" value="LysM_dom_sf"/>
</dbReference>
<dbReference type="OrthoDB" id="3012298at2759"/>
<dbReference type="Pfam" id="PF01476">
    <property type="entry name" value="LysM"/>
    <property type="match status" value="2"/>
</dbReference>
<dbReference type="GO" id="GO:0008061">
    <property type="term" value="F:chitin binding"/>
    <property type="evidence" value="ECO:0007669"/>
    <property type="project" value="UniProtKB-KW"/>
</dbReference>
<keyword evidence="3" id="KW-0732">Signal</keyword>
<evidence type="ECO:0000259" key="4">
    <source>
        <dbReference type="PROSITE" id="PS51782"/>
    </source>
</evidence>
<keyword evidence="6" id="KW-1185">Reference proteome</keyword>
<dbReference type="InterPro" id="IPR052210">
    <property type="entry name" value="LysM1-like"/>
</dbReference>
<sequence>MNTFALVLLALPTASLASAVRVQRRECDSIPSQADPQVLTEVYKIAASRNVSDKVMLATFETAWIESHANNLPCGDKDSLGVFQQRPSQGWGTREQILNITYSTNAFLDGAIPAYTAFPRYSAGKIAQSVQYSEFPTRYDAAASTAHALVAAAQLGLGIPQIPLRIDLEGALLRLAPGTLDATCGDVLAVAAGDTCTTLRAAHGTTLAQLRFWNPSINSGCTNLQVGRAYCTNSQVVVPPKNGVPSSGTDKKSCTSYSAAVKKGDTCTKLAKTAGVGRSRFIQLNKSINSACTNLQIGKSYCTTSLSL</sequence>
<dbReference type="SMART" id="SM00257">
    <property type="entry name" value="LysM"/>
    <property type="match status" value="2"/>
</dbReference>
<dbReference type="SUPFAM" id="SSF54106">
    <property type="entry name" value="LysM domain"/>
    <property type="match status" value="2"/>
</dbReference>
<name>J0LHI6_AURST</name>
<feature type="chain" id="PRO_5003735781" description="LysM domain-containing protein" evidence="3">
    <location>
        <begin position="20"/>
        <end position="308"/>
    </location>
</feature>
<dbReference type="InterPro" id="IPR018392">
    <property type="entry name" value="LysM"/>
</dbReference>
<accession>J0LHI6</accession>
<proteinExistence type="predicted"/>
<evidence type="ECO:0000313" key="6">
    <source>
        <dbReference type="Proteomes" id="UP000006514"/>
    </source>
</evidence>
<keyword evidence="2" id="KW-0843">Virulence</keyword>
<dbReference type="Gene3D" id="3.10.350.10">
    <property type="entry name" value="LysM domain"/>
    <property type="match status" value="2"/>
</dbReference>
<dbReference type="AlphaFoldDB" id="J0LHI6"/>
<evidence type="ECO:0000256" key="3">
    <source>
        <dbReference type="SAM" id="SignalP"/>
    </source>
</evidence>
<evidence type="ECO:0000256" key="1">
    <source>
        <dbReference type="ARBA" id="ARBA00022669"/>
    </source>
</evidence>
<reference evidence="6" key="1">
    <citation type="journal article" date="2012" name="Science">
        <title>The Paleozoic origin of enzymatic lignin decomposition reconstructed from 31 fungal genomes.</title>
        <authorList>
            <person name="Floudas D."/>
            <person name="Binder M."/>
            <person name="Riley R."/>
            <person name="Barry K."/>
            <person name="Blanchette R.A."/>
            <person name="Henrissat B."/>
            <person name="Martinez A.T."/>
            <person name="Otillar R."/>
            <person name="Spatafora J.W."/>
            <person name="Yadav J.S."/>
            <person name="Aerts A."/>
            <person name="Benoit I."/>
            <person name="Boyd A."/>
            <person name="Carlson A."/>
            <person name="Copeland A."/>
            <person name="Coutinho P.M."/>
            <person name="de Vries R.P."/>
            <person name="Ferreira P."/>
            <person name="Findley K."/>
            <person name="Foster B."/>
            <person name="Gaskell J."/>
            <person name="Glotzer D."/>
            <person name="Gorecki P."/>
            <person name="Heitman J."/>
            <person name="Hesse C."/>
            <person name="Hori C."/>
            <person name="Igarashi K."/>
            <person name="Jurgens J.A."/>
            <person name="Kallen N."/>
            <person name="Kersten P."/>
            <person name="Kohler A."/>
            <person name="Kuees U."/>
            <person name="Kumar T.K.A."/>
            <person name="Kuo A."/>
            <person name="LaButti K."/>
            <person name="Larrondo L.F."/>
            <person name="Lindquist E."/>
            <person name="Ling A."/>
            <person name="Lombard V."/>
            <person name="Lucas S."/>
            <person name="Lundell T."/>
            <person name="Martin R."/>
            <person name="McLaughlin D.J."/>
            <person name="Morgenstern I."/>
            <person name="Morin E."/>
            <person name="Murat C."/>
            <person name="Nagy L.G."/>
            <person name="Nolan M."/>
            <person name="Ohm R.A."/>
            <person name="Patyshakuliyeva A."/>
            <person name="Rokas A."/>
            <person name="Ruiz-Duenas F.J."/>
            <person name="Sabat G."/>
            <person name="Salamov A."/>
            <person name="Samejima M."/>
            <person name="Schmutz J."/>
            <person name="Slot J.C."/>
            <person name="St John F."/>
            <person name="Stenlid J."/>
            <person name="Sun H."/>
            <person name="Sun S."/>
            <person name="Syed K."/>
            <person name="Tsang A."/>
            <person name="Wiebenga A."/>
            <person name="Young D."/>
            <person name="Pisabarro A."/>
            <person name="Eastwood D.C."/>
            <person name="Martin F."/>
            <person name="Cullen D."/>
            <person name="Grigoriev I.V."/>
            <person name="Hibbett D.S."/>
        </authorList>
    </citation>
    <scope>NUCLEOTIDE SEQUENCE [LARGE SCALE GENOMIC DNA]</scope>
    <source>
        <strain evidence="6">TFB10046</strain>
    </source>
</reference>
<protein>
    <recommendedName>
        <fullName evidence="4">LysM domain-containing protein</fullName>
    </recommendedName>
</protein>
<feature type="domain" description="LysM" evidence="4">
    <location>
        <begin position="257"/>
        <end position="303"/>
    </location>
</feature>
<dbReference type="PANTHER" id="PTHR34997">
    <property type="entry name" value="AM15"/>
    <property type="match status" value="1"/>
</dbReference>
<evidence type="ECO:0000313" key="5">
    <source>
        <dbReference type="EMBL" id="EJD37546.1"/>
    </source>
</evidence>
<dbReference type="Proteomes" id="UP000006514">
    <property type="component" value="Unassembled WGS sequence"/>
</dbReference>
<dbReference type="eggNOG" id="ENOG502SE7P">
    <property type="taxonomic scope" value="Eukaryota"/>
</dbReference>
<gene>
    <name evidence="5" type="ORF">AURDEDRAFT_129420</name>
</gene>
<dbReference type="InParanoid" id="J0LHI6"/>
<feature type="domain" description="LysM" evidence="4">
    <location>
        <begin position="186"/>
        <end position="232"/>
    </location>
</feature>
<dbReference type="CDD" id="cd00118">
    <property type="entry name" value="LysM"/>
    <property type="match status" value="1"/>
</dbReference>
<evidence type="ECO:0000256" key="2">
    <source>
        <dbReference type="ARBA" id="ARBA00023026"/>
    </source>
</evidence>
<organism evidence="5 6">
    <name type="scientific">Auricularia subglabra (strain TFB-10046 / SS5)</name>
    <name type="common">White-rot fungus</name>
    <name type="synonym">Auricularia delicata (strain TFB10046)</name>
    <dbReference type="NCBI Taxonomy" id="717982"/>
    <lineage>
        <taxon>Eukaryota</taxon>
        <taxon>Fungi</taxon>
        <taxon>Dikarya</taxon>
        <taxon>Basidiomycota</taxon>
        <taxon>Agaricomycotina</taxon>
        <taxon>Agaricomycetes</taxon>
        <taxon>Auriculariales</taxon>
        <taxon>Auriculariaceae</taxon>
        <taxon>Auricularia</taxon>
    </lineage>
</organism>
<dbReference type="KEGG" id="adl:AURDEDRAFT_129420"/>
<keyword evidence="1" id="KW-0147">Chitin-binding</keyword>
<feature type="signal peptide" evidence="3">
    <location>
        <begin position="1"/>
        <end position="19"/>
    </location>
</feature>
<dbReference type="PROSITE" id="PS51782">
    <property type="entry name" value="LYSM"/>
    <property type="match status" value="2"/>
</dbReference>